<dbReference type="InterPro" id="IPR019787">
    <property type="entry name" value="Znf_PHD-finger"/>
</dbReference>
<evidence type="ECO:0000259" key="5">
    <source>
        <dbReference type="PROSITE" id="PS50016"/>
    </source>
</evidence>
<dbReference type="PANTHER" id="PTHR33395:SF22">
    <property type="entry name" value="REVERSE TRANSCRIPTASE DOMAIN-CONTAINING PROTEIN"/>
    <property type="match status" value="1"/>
</dbReference>
<evidence type="ECO:0000313" key="7">
    <source>
        <dbReference type="Proteomes" id="UP001187531"/>
    </source>
</evidence>
<dbReference type="GO" id="GO:0031012">
    <property type="term" value="C:extracellular matrix"/>
    <property type="evidence" value="ECO:0007669"/>
    <property type="project" value="TreeGrafter"/>
</dbReference>
<dbReference type="EMBL" id="JAVRJZ010000330">
    <property type="protein sequence ID" value="KAK2702462.1"/>
    <property type="molecule type" value="Genomic_DNA"/>
</dbReference>
<keyword evidence="3" id="KW-0862">Zinc</keyword>
<evidence type="ECO:0000256" key="4">
    <source>
        <dbReference type="PROSITE-ProRule" id="PRU00146"/>
    </source>
</evidence>
<feature type="domain" description="PHD-type" evidence="5">
    <location>
        <begin position="15"/>
        <end position="75"/>
    </location>
</feature>
<proteinExistence type="predicted"/>
<dbReference type="GO" id="GO:0007508">
    <property type="term" value="P:larval heart development"/>
    <property type="evidence" value="ECO:0007669"/>
    <property type="project" value="TreeGrafter"/>
</dbReference>
<gene>
    <name evidence="6" type="ORF">QYM36_018922</name>
</gene>
<dbReference type="Proteomes" id="UP001187531">
    <property type="component" value="Unassembled WGS sequence"/>
</dbReference>
<dbReference type="GO" id="GO:0008270">
    <property type="term" value="F:zinc ion binding"/>
    <property type="evidence" value="ECO:0007669"/>
    <property type="project" value="UniProtKB-KW"/>
</dbReference>
<evidence type="ECO:0000256" key="1">
    <source>
        <dbReference type="ARBA" id="ARBA00022723"/>
    </source>
</evidence>
<accession>A0AA88KTH4</accession>
<evidence type="ECO:0000313" key="6">
    <source>
        <dbReference type="EMBL" id="KAK2702462.1"/>
    </source>
</evidence>
<dbReference type="InterPro" id="IPR013083">
    <property type="entry name" value="Znf_RING/FYVE/PHD"/>
</dbReference>
<comment type="caution">
    <text evidence="6">The sequence shown here is derived from an EMBL/GenBank/DDBJ whole genome shotgun (WGS) entry which is preliminary data.</text>
</comment>
<dbReference type="PROSITE" id="PS50016">
    <property type="entry name" value="ZF_PHD_2"/>
    <property type="match status" value="1"/>
</dbReference>
<protein>
    <recommendedName>
        <fullName evidence="5">PHD-type domain-containing protein</fullName>
    </recommendedName>
</protein>
<evidence type="ECO:0000256" key="2">
    <source>
        <dbReference type="ARBA" id="ARBA00022771"/>
    </source>
</evidence>
<dbReference type="GO" id="GO:0061343">
    <property type="term" value="P:cell adhesion involved in heart morphogenesis"/>
    <property type="evidence" value="ECO:0007669"/>
    <property type="project" value="TreeGrafter"/>
</dbReference>
<dbReference type="PANTHER" id="PTHR33395">
    <property type="entry name" value="TRANSCRIPTASE, PUTATIVE-RELATED-RELATED"/>
    <property type="match status" value="1"/>
</dbReference>
<dbReference type="SUPFAM" id="SSF57903">
    <property type="entry name" value="FYVE/PHD zinc finger"/>
    <property type="match status" value="1"/>
</dbReference>
<reference evidence="6" key="1">
    <citation type="submission" date="2023-07" db="EMBL/GenBank/DDBJ databases">
        <title>Chromosome-level genome assembly of Artemia franciscana.</title>
        <authorList>
            <person name="Jo E."/>
        </authorList>
    </citation>
    <scope>NUCLEOTIDE SEQUENCE</scope>
    <source>
        <tissue evidence="6">Whole body</tissue>
    </source>
</reference>
<dbReference type="AlphaFoldDB" id="A0AA88KTH4"/>
<sequence>MAPKKRQRESPVKGQDKCPGCTKNLDENSQAVNCDNCPNWFCIECLGLSDEQYVLLGKMNRTMKCEWTCPRCILNKPVRDADTLTKAIESFKTEVLLADNFLYQTVTVPTRMRLGQNPSTLDLVITNDPEKVIGTQTLSPIGSSDHMPVLSSIQLNSKPSKYTKQSFTNYKMMVEELMDANLEILISDDVEASWLILKNTLLESLAKHNSVIWKKKPKTLPFLTPKIKKLCNRKKKLWEKFVKQKTTTVYEKYKIARNLLRKETRKLTVNYEEHLAKNVKENPKLFWKHISLRKPGRHSVPDLENNSSVSSCAFEKANLLNKQFASVFSKDDLQSALPPAEQAHTAFPMLHSPITVEENLMAAVTGSVLFVLMKDRIYYKERGMRVNIFLVTDLVSGYLPIHENIKLFCVLVDERLAFQGHVEFLERRIA</sequence>
<keyword evidence="2 4" id="KW-0863">Zinc-finger</keyword>
<dbReference type="Gene3D" id="3.30.40.10">
    <property type="entry name" value="Zinc/RING finger domain, C3HC4 (zinc finger)"/>
    <property type="match status" value="1"/>
</dbReference>
<dbReference type="InterPro" id="IPR011011">
    <property type="entry name" value="Znf_FYVE_PHD"/>
</dbReference>
<keyword evidence="1" id="KW-0479">Metal-binding</keyword>
<evidence type="ECO:0000256" key="3">
    <source>
        <dbReference type="ARBA" id="ARBA00022833"/>
    </source>
</evidence>
<organism evidence="6 7">
    <name type="scientific">Artemia franciscana</name>
    <name type="common">Brine shrimp</name>
    <name type="synonym">Artemia sanfranciscana</name>
    <dbReference type="NCBI Taxonomy" id="6661"/>
    <lineage>
        <taxon>Eukaryota</taxon>
        <taxon>Metazoa</taxon>
        <taxon>Ecdysozoa</taxon>
        <taxon>Arthropoda</taxon>
        <taxon>Crustacea</taxon>
        <taxon>Branchiopoda</taxon>
        <taxon>Anostraca</taxon>
        <taxon>Artemiidae</taxon>
        <taxon>Artemia</taxon>
    </lineage>
</organism>
<keyword evidence="7" id="KW-1185">Reference proteome</keyword>
<name>A0AA88KTH4_ARTSF</name>